<keyword evidence="3" id="KW-1003">Cell membrane</keyword>
<comment type="caution">
    <text evidence="12">The sequence shown here is derived from an EMBL/GenBank/DDBJ whole genome shotgun (WGS) entry which is preliminary data.</text>
</comment>
<organism evidence="12 13">
    <name type="scientific">Dermatophagoides farinae</name>
    <name type="common">American house dust mite</name>
    <dbReference type="NCBI Taxonomy" id="6954"/>
    <lineage>
        <taxon>Eukaryota</taxon>
        <taxon>Metazoa</taxon>
        <taxon>Ecdysozoa</taxon>
        <taxon>Arthropoda</taxon>
        <taxon>Chelicerata</taxon>
        <taxon>Arachnida</taxon>
        <taxon>Acari</taxon>
        <taxon>Acariformes</taxon>
        <taxon>Sarcoptiformes</taxon>
        <taxon>Astigmata</taxon>
        <taxon>Psoroptidia</taxon>
        <taxon>Analgoidea</taxon>
        <taxon>Pyroglyphidae</taxon>
        <taxon>Dermatophagoidinae</taxon>
        <taxon>Dermatophagoides</taxon>
    </lineage>
</organism>
<dbReference type="SUPFAM" id="SSF81321">
    <property type="entry name" value="Family A G protein-coupled receptor-like"/>
    <property type="match status" value="1"/>
</dbReference>
<keyword evidence="7 10" id="KW-0472">Membrane</keyword>
<evidence type="ECO:0000256" key="7">
    <source>
        <dbReference type="ARBA" id="ARBA00023136"/>
    </source>
</evidence>
<keyword evidence="5 10" id="KW-1133">Transmembrane helix</keyword>
<keyword evidence="8" id="KW-0675">Receptor</keyword>
<feature type="domain" description="G-protein coupled receptors family 1 profile" evidence="11">
    <location>
        <begin position="90"/>
        <end position="383"/>
    </location>
</feature>
<evidence type="ECO:0000256" key="6">
    <source>
        <dbReference type="ARBA" id="ARBA00023040"/>
    </source>
</evidence>
<dbReference type="GO" id="GO:0005886">
    <property type="term" value="C:plasma membrane"/>
    <property type="evidence" value="ECO:0007669"/>
    <property type="project" value="UniProtKB-SubCell"/>
</dbReference>
<dbReference type="EMBL" id="ASGP02000002">
    <property type="protein sequence ID" value="KAH9522900.1"/>
    <property type="molecule type" value="Genomic_DNA"/>
</dbReference>
<comment type="similarity">
    <text evidence="2">Belongs to the G-protein coupled receptor 1 family.</text>
</comment>
<dbReference type="PROSITE" id="PS50262">
    <property type="entry name" value="G_PROTEIN_RECEP_F1_2"/>
    <property type="match status" value="1"/>
</dbReference>
<dbReference type="PANTHER" id="PTHR22752">
    <property type="entry name" value="G PROTEIN-COUPLED RECEPTOR"/>
    <property type="match status" value="1"/>
</dbReference>
<accession>A0A922I911</accession>
<evidence type="ECO:0000256" key="10">
    <source>
        <dbReference type="SAM" id="Phobius"/>
    </source>
</evidence>
<comment type="subcellular location">
    <subcellularLocation>
        <location evidence="1">Cell membrane</location>
        <topology evidence="1">Multi-pass membrane protein</topology>
    </subcellularLocation>
</comment>
<dbReference type="AlphaFoldDB" id="A0A922I911"/>
<evidence type="ECO:0000313" key="13">
    <source>
        <dbReference type="Proteomes" id="UP000790347"/>
    </source>
</evidence>
<dbReference type="Pfam" id="PF00001">
    <property type="entry name" value="7tm_1"/>
    <property type="match status" value="1"/>
</dbReference>
<feature type="transmembrane region" description="Helical" evidence="10">
    <location>
        <begin position="193"/>
        <end position="212"/>
    </location>
</feature>
<dbReference type="PRINTS" id="PR00237">
    <property type="entry name" value="GPCRRHODOPSN"/>
</dbReference>
<dbReference type="Proteomes" id="UP000790347">
    <property type="component" value="Unassembled WGS sequence"/>
</dbReference>
<protein>
    <recommendedName>
        <fullName evidence="11">G-protein coupled receptors family 1 profile domain-containing protein</fullName>
    </recommendedName>
</protein>
<evidence type="ECO:0000259" key="11">
    <source>
        <dbReference type="PROSITE" id="PS50262"/>
    </source>
</evidence>
<dbReference type="Gene3D" id="1.20.1070.10">
    <property type="entry name" value="Rhodopsin 7-helix transmembrane proteins"/>
    <property type="match status" value="1"/>
</dbReference>
<reference evidence="12" key="1">
    <citation type="submission" date="2013-05" db="EMBL/GenBank/DDBJ databases">
        <authorList>
            <person name="Yim A.K.Y."/>
            <person name="Chan T.F."/>
            <person name="Ji K.M."/>
            <person name="Liu X.Y."/>
            <person name="Zhou J.W."/>
            <person name="Li R.Q."/>
            <person name="Yang K.Y."/>
            <person name="Li J."/>
            <person name="Li M."/>
            <person name="Law P.T.W."/>
            <person name="Wu Y.L."/>
            <person name="Cai Z.L."/>
            <person name="Qin H."/>
            <person name="Bao Y."/>
            <person name="Leung R.K.K."/>
            <person name="Ng P.K.S."/>
            <person name="Zou J."/>
            <person name="Zhong X.J."/>
            <person name="Ran P.X."/>
            <person name="Zhong N.S."/>
            <person name="Liu Z.G."/>
            <person name="Tsui S.K.W."/>
        </authorList>
    </citation>
    <scope>NUCLEOTIDE SEQUENCE</scope>
    <source>
        <strain evidence="12">Derf</strain>
        <tissue evidence="12">Whole organism</tissue>
    </source>
</reference>
<dbReference type="CDD" id="cd00637">
    <property type="entry name" value="7tm_classA_rhodopsin-like"/>
    <property type="match status" value="1"/>
</dbReference>
<keyword evidence="13" id="KW-1185">Reference proteome</keyword>
<feature type="transmembrane region" description="Helical" evidence="10">
    <location>
        <begin position="111"/>
        <end position="134"/>
    </location>
</feature>
<evidence type="ECO:0000256" key="4">
    <source>
        <dbReference type="ARBA" id="ARBA00022692"/>
    </source>
</evidence>
<keyword evidence="6" id="KW-0297">G-protein coupled receptor</keyword>
<keyword evidence="9" id="KW-0807">Transducer</keyword>
<evidence type="ECO:0000313" key="12">
    <source>
        <dbReference type="EMBL" id="KAH9522900.1"/>
    </source>
</evidence>
<evidence type="ECO:0000256" key="2">
    <source>
        <dbReference type="ARBA" id="ARBA00010663"/>
    </source>
</evidence>
<feature type="transmembrane region" description="Helical" evidence="10">
    <location>
        <begin position="366"/>
        <end position="386"/>
    </location>
</feature>
<evidence type="ECO:0000256" key="1">
    <source>
        <dbReference type="ARBA" id="ARBA00004651"/>
    </source>
</evidence>
<feature type="transmembrane region" description="Helical" evidence="10">
    <location>
        <begin position="232"/>
        <end position="253"/>
    </location>
</feature>
<feature type="transmembrane region" description="Helical" evidence="10">
    <location>
        <begin position="78"/>
        <end position="99"/>
    </location>
</feature>
<name>A0A922I911_DERFA</name>
<gene>
    <name evidence="12" type="ORF">DERF_006452</name>
</gene>
<dbReference type="InterPro" id="IPR017452">
    <property type="entry name" value="GPCR_Rhodpsn_7TM"/>
</dbReference>
<evidence type="ECO:0000256" key="8">
    <source>
        <dbReference type="ARBA" id="ARBA00023170"/>
    </source>
</evidence>
<evidence type="ECO:0000256" key="5">
    <source>
        <dbReference type="ARBA" id="ARBA00022989"/>
    </source>
</evidence>
<proteinExistence type="inferred from homology"/>
<feature type="transmembrane region" description="Helical" evidence="10">
    <location>
        <begin position="154"/>
        <end position="172"/>
    </location>
</feature>
<keyword evidence="4 10" id="KW-0812">Transmembrane</keyword>
<feature type="transmembrane region" description="Helical" evidence="10">
    <location>
        <begin position="322"/>
        <end position="346"/>
    </location>
</feature>
<sequence length="411" mass="47854">MNVSNLNQNLLLFQQPQSQQPQQSAENEPDTMIRFDNANNNHVTMINYNDHHNHHYHNYPHPHALQSMSPSTFMSSTIILTIVTILATPSNILVIWVVLKTPTLRMKAVNMLIVNLCLLDLIASLLDLPLIWVILQFNYNHVRFDRIICNFQLFIHHLTISGQLLSFASVGYERYHTVSNPFDKEKVRKITHFLVINIWLSAILIPALELQFTLDTIDYAFCTQSIRGTGHLGILFIMLPFGFVCFLFVAYFYARIVWLVRKHCKNVNTTCRKYVGVTTFGNGTDISNVSELPSIYGEVCVLDSRNRSLGRRKIEAETAKRSFFVIVSFVAFTLPYPLMIIIERILNHTNHQPQPDQKSFWFEWEYCLNLMSLLSSAFNPIIYGLANRQFRSAFNKICHRYYRRYKSRDYI</sequence>
<dbReference type="InterPro" id="IPR000276">
    <property type="entry name" value="GPCR_Rhodpsn"/>
</dbReference>
<evidence type="ECO:0000256" key="9">
    <source>
        <dbReference type="ARBA" id="ARBA00023224"/>
    </source>
</evidence>
<evidence type="ECO:0000256" key="3">
    <source>
        <dbReference type="ARBA" id="ARBA00022475"/>
    </source>
</evidence>
<dbReference type="GO" id="GO:0004930">
    <property type="term" value="F:G protein-coupled receptor activity"/>
    <property type="evidence" value="ECO:0007669"/>
    <property type="project" value="UniProtKB-KW"/>
</dbReference>
<reference evidence="12" key="2">
    <citation type="journal article" date="2022" name="Res Sq">
        <title>Comparative Genomics Reveals Insights into the Divergent Evolution of Astigmatic Mites and Household Pest Adaptations.</title>
        <authorList>
            <person name="Xiong Q."/>
            <person name="Wan A.T.-Y."/>
            <person name="Liu X.-Y."/>
            <person name="Fung C.S.-H."/>
            <person name="Xiao X."/>
            <person name="Malainual N."/>
            <person name="Hou J."/>
            <person name="Wang L."/>
            <person name="Wang M."/>
            <person name="Yang K."/>
            <person name="Cui Y."/>
            <person name="Leung E."/>
            <person name="Nong W."/>
            <person name="Shin S.-K."/>
            <person name="Au S."/>
            <person name="Jeong K.Y."/>
            <person name="Chew F.T."/>
            <person name="Hui J."/>
            <person name="Leung T.F."/>
            <person name="Tungtrongchitr A."/>
            <person name="Zhong N."/>
            <person name="Liu Z."/>
            <person name="Tsui S."/>
        </authorList>
    </citation>
    <scope>NUCLEOTIDE SEQUENCE</scope>
    <source>
        <strain evidence="12">Derf</strain>
        <tissue evidence="12">Whole organism</tissue>
    </source>
</reference>